<dbReference type="Pfam" id="PF13759">
    <property type="entry name" value="2OG-FeII_Oxy_5"/>
    <property type="match status" value="1"/>
</dbReference>
<dbReference type="InterPro" id="IPR019734">
    <property type="entry name" value="TPR_rpt"/>
</dbReference>
<dbReference type="EMBL" id="SDPV01000002">
    <property type="protein sequence ID" value="RXZ64094.1"/>
    <property type="molecule type" value="Genomic_DNA"/>
</dbReference>
<dbReference type="Pfam" id="PF14559">
    <property type="entry name" value="TPR_19"/>
    <property type="match status" value="1"/>
</dbReference>
<protein>
    <submittedName>
        <fullName evidence="2">Tetratricopeptide repeat protein</fullName>
    </submittedName>
</protein>
<accession>A0A4Q2KGB5</accession>
<evidence type="ECO:0000256" key="1">
    <source>
        <dbReference type="PROSITE-ProRule" id="PRU00339"/>
    </source>
</evidence>
<dbReference type="PROSITE" id="PS50005">
    <property type="entry name" value="TPR"/>
    <property type="match status" value="1"/>
</dbReference>
<dbReference type="AlphaFoldDB" id="A0A4Q2KGB5"/>
<sequence length="488" mass="53353">MEADDEQLITEAIAGRNAGCARDWTGRLERRIERSPGNSRLWHTLGTLWRAELESEQAVAAFIKARTLDPSSAVTAHALARATLEAGWPATERYDEALAISPGDGSILLGKAAAQVAQGQIDDALSGLEALLHRSPQWAEGQRQLVELRIAKGIFANPFTMLDEAIEEHPFNANLRAVKLEILYKSQEFERLAHFATSCKQVLGTSEWLVTYQAIAASELGELTAADALFDRLLPTRSPELASHAMRHAVRAGRPDAAAAIGEPLIDVAGSNHVWPWLGAAWRMVDDPRAQWLYDQPHLVHLCDLLGSEQTETLANSLRRLHRTSSACLGQSVRDGTQTDGPLLARAEPEIVALRKAILTQVESHIVALPHVEGHPTLTRKPTQAQIAGSWSVRFHGRGYHANHVHPLGWMSAALYITVPLPWSGDPQAGWLVLGQPPEEVGATLDPIAFAEPRPGRLVLFPSIMWHGTRPFSSGERMTVAFDIALPA</sequence>
<dbReference type="RefSeq" id="WP_129524409.1">
    <property type="nucleotide sequence ID" value="NZ_SDPV01000002.1"/>
</dbReference>
<dbReference type="Proteomes" id="UP000293623">
    <property type="component" value="Unassembled WGS sequence"/>
</dbReference>
<comment type="caution">
    <text evidence="2">The sequence shown here is derived from an EMBL/GenBank/DDBJ whole genome shotgun (WGS) entry which is preliminary data.</text>
</comment>
<proteinExistence type="predicted"/>
<dbReference type="Gene3D" id="1.25.40.10">
    <property type="entry name" value="Tetratricopeptide repeat domain"/>
    <property type="match status" value="2"/>
</dbReference>
<keyword evidence="1" id="KW-0802">TPR repeat</keyword>
<name>A0A4Q2KGB5_9SPHN</name>
<evidence type="ECO:0000313" key="2">
    <source>
        <dbReference type="EMBL" id="RXZ64094.1"/>
    </source>
</evidence>
<feature type="repeat" description="TPR" evidence="1">
    <location>
        <begin position="39"/>
        <end position="72"/>
    </location>
</feature>
<organism evidence="2 3">
    <name type="scientific">Pelagerythrobacter rhizovicinus</name>
    <dbReference type="NCBI Taxonomy" id="2268576"/>
    <lineage>
        <taxon>Bacteria</taxon>
        <taxon>Pseudomonadati</taxon>
        <taxon>Pseudomonadota</taxon>
        <taxon>Alphaproteobacteria</taxon>
        <taxon>Sphingomonadales</taxon>
        <taxon>Erythrobacteraceae</taxon>
        <taxon>Pelagerythrobacter</taxon>
    </lineage>
</organism>
<dbReference type="InterPro" id="IPR012668">
    <property type="entry name" value="CHP02466"/>
</dbReference>
<gene>
    <name evidence="2" type="ORF">ETX26_09170</name>
</gene>
<dbReference type="Gene3D" id="2.60.120.620">
    <property type="entry name" value="q2cbj1_9rhob like domain"/>
    <property type="match status" value="1"/>
</dbReference>
<dbReference type="InterPro" id="IPR011990">
    <property type="entry name" value="TPR-like_helical_dom_sf"/>
</dbReference>
<evidence type="ECO:0000313" key="3">
    <source>
        <dbReference type="Proteomes" id="UP000293623"/>
    </source>
</evidence>
<dbReference type="SUPFAM" id="SSF48452">
    <property type="entry name" value="TPR-like"/>
    <property type="match status" value="1"/>
</dbReference>
<reference evidence="2 3" key="1">
    <citation type="submission" date="2019-01" db="EMBL/GenBank/DDBJ databases">
        <title>Altererythrobacter rhizovicinus sp. nov., isolated from the rhizosphere soil of Haloxylon ammodendron.</title>
        <authorList>
            <person name="Li H.-P."/>
            <person name="Gou J.-Y."/>
            <person name="Yao D."/>
            <person name="Han Q.-Q."/>
            <person name="Shao K.-Z."/>
            <person name="Zhao Q."/>
            <person name="Zhang J.-L."/>
        </authorList>
    </citation>
    <scope>NUCLEOTIDE SEQUENCE [LARGE SCALE GENOMIC DNA]</scope>
    <source>
        <strain evidence="2 3">AY-3R</strain>
    </source>
</reference>
<dbReference type="OrthoDB" id="9783136at2"/>
<keyword evidence="3" id="KW-1185">Reference proteome</keyword>